<keyword evidence="3" id="KW-1185">Reference proteome</keyword>
<name>A0A166PVZ4_9HYPO</name>
<proteinExistence type="predicted"/>
<dbReference type="EMBL" id="AZGY01000003">
    <property type="protein sequence ID" value="KZZ99440.1"/>
    <property type="molecule type" value="Genomic_DNA"/>
</dbReference>
<gene>
    <name evidence="2" type="ORF">AAL_02012</name>
</gene>
<dbReference type="Proteomes" id="UP000078544">
    <property type="component" value="Unassembled WGS sequence"/>
</dbReference>
<keyword evidence="1" id="KW-0472">Membrane</keyword>
<organism evidence="2 3">
    <name type="scientific">Moelleriella libera RCEF 2490</name>
    <dbReference type="NCBI Taxonomy" id="1081109"/>
    <lineage>
        <taxon>Eukaryota</taxon>
        <taxon>Fungi</taxon>
        <taxon>Dikarya</taxon>
        <taxon>Ascomycota</taxon>
        <taxon>Pezizomycotina</taxon>
        <taxon>Sordariomycetes</taxon>
        <taxon>Hypocreomycetidae</taxon>
        <taxon>Hypocreales</taxon>
        <taxon>Clavicipitaceae</taxon>
        <taxon>Moelleriella</taxon>
    </lineage>
</organism>
<dbReference type="STRING" id="1081109.A0A166PVZ4"/>
<evidence type="ECO:0000256" key="1">
    <source>
        <dbReference type="SAM" id="Phobius"/>
    </source>
</evidence>
<accession>A0A166PVZ4</accession>
<comment type="caution">
    <text evidence="2">The sequence shown here is derived from an EMBL/GenBank/DDBJ whole genome shotgun (WGS) entry which is preliminary data.</text>
</comment>
<protein>
    <submittedName>
        <fullName evidence="2">Uncharacterized protein</fullName>
    </submittedName>
</protein>
<feature type="transmembrane region" description="Helical" evidence="1">
    <location>
        <begin position="64"/>
        <end position="83"/>
    </location>
</feature>
<evidence type="ECO:0000313" key="2">
    <source>
        <dbReference type="EMBL" id="KZZ99440.1"/>
    </source>
</evidence>
<dbReference type="OrthoDB" id="2561686at2759"/>
<sequence length="98" mass="10174">MSIPSAVSGLVRSVYDLFASLLATIYAVIHDVLSAVQSVLAGAVHFVQHVIGEAIHVTGGVTKFVLSNFVALAIGGLLVFGYLRYSTSGRQVAAGKKA</sequence>
<evidence type="ECO:0000313" key="3">
    <source>
        <dbReference type="Proteomes" id="UP000078544"/>
    </source>
</evidence>
<dbReference type="AlphaFoldDB" id="A0A166PVZ4"/>
<reference evidence="2 3" key="1">
    <citation type="journal article" date="2016" name="Genome Biol. Evol.">
        <title>Divergent and convergent evolution of fungal pathogenicity.</title>
        <authorList>
            <person name="Shang Y."/>
            <person name="Xiao G."/>
            <person name="Zheng P."/>
            <person name="Cen K."/>
            <person name="Zhan S."/>
            <person name="Wang C."/>
        </authorList>
    </citation>
    <scope>NUCLEOTIDE SEQUENCE [LARGE SCALE GENOMIC DNA]</scope>
    <source>
        <strain evidence="2 3">RCEF 2490</strain>
    </source>
</reference>
<keyword evidence="1" id="KW-0812">Transmembrane</keyword>
<keyword evidence="1" id="KW-1133">Transmembrane helix</keyword>